<accession>A0ABW1JHX8</accession>
<evidence type="ECO:0000313" key="2">
    <source>
        <dbReference type="Proteomes" id="UP001596189"/>
    </source>
</evidence>
<keyword evidence="2" id="KW-1185">Reference proteome</keyword>
<organism evidence="1 2">
    <name type="scientific">Angustibacter luteus</name>
    <dbReference type="NCBI Taxonomy" id="658456"/>
    <lineage>
        <taxon>Bacteria</taxon>
        <taxon>Bacillati</taxon>
        <taxon>Actinomycetota</taxon>
        <taxon>Actinomycetes</taxon>
        <taxon>Kineosporiales</taxon>
        <taxon>Kineosporiaceae</taxon>
    </lineage>
</organism>
<dbReference type="EMBL" id="JBHSRD010000006">
    <property type="protein sequence ID" value="MFC6008640.1"/>
    <property type="molecule type" value="Genomic_DNA"/>
</dbReference>
<comment type="caution">
    <text evidence="1">The sequence shown here is derived from an EMBL/GenBank/DDBJ whole genome shotgun (WGS) entry which is preliminary data.</text>
</comment>
<reference evidence="2" key="1">
    <citation type="journal article" date="2019" name="Int. J. Syst. Evol. Microbiol.">
        <title>The Global Catalogue of Microorganisms (GCM) 10K type strain sequencing project: providing services to taxonomists for standard genome sequencing and annotation.</title>
        <authorList>
            <consortium name="The Broad Institute Genomics Platform"/>
            <consortium name="The Broad Institute Genome Sequencing Center for Infectious Disease"/>
            <person name="Wu L."/>
            <person name="Ma J."/>
        </authorList>
    </citation>
    <scope>NUCLEOTIDE SEQUENCE [LARGE SCALE GENOMIC DNA]</scope>
    <source>
        <strain evidence="2">KACC 14249</strain>
    </source>
</reference>
<sequence>MSWWHRSERVLPLPAMVREGLGLPRGERVLAHALRPDGGWAIATTNAMVLVDPVDGPVPGPGTPSLRRLWHEIAEASWDPDAQAVEVRWADGDPDTTIGLSEPLGRFPEVLRERVMSTFVLSQRIPVQGRRGVTVAVRRHAVTGSLFTQTVPDQGVSTQRPPVADQVASLTRELAEQAGLSV</sequence>
<dbReference type="RefSeq" id="WP_345714592.1">
    <property type="nucleotide sequence ID" value="NZ_BAABFP010000002.1"/>
</dbReference>
<protein>
    <submittedName>
        <fullName evidence="1">Uncharacterized protein</fullName>
    </submittedName>
</protein>
<proteinExistence type="predicted"/>
<evidence type="ECO:0000313" key="1">
    <source>
        <dbReference type="EMBL" id="MFC6008640.1"/>
    </source>
</evidence>
<gene>
    <name evidence="1" type="ORF">ACFQDO_16010</name>
</gene>
<dbReference type="Proteomes" id="UP001596189">
    <property type="component" value="Unassembled WGS sequence"/>
</dbReference>
<name>A0ABW1JHX8_9ACTN</name>